<organism evidence="1 2">
    <name type="scientific">Rhizobium rhizoryzae</name>
    <dbReference type="NCBI Taxonomy" id="451876"/>
    <lineage>
        <taxon>Bacteria</taxon>
        <taxon>Pseudomonadati</taxon>
        <taxon>Pseudomonadota</taxon>
        <taxon>Alphaproteobacteria</taxon>
        <taxon>Hyphomicrobiales</taxon>
        <taxon>Rhizobiaceae</taxon>
        <taxon>Rhizobium/Agrobacterium group</taxon>
        <taxon>Rhizobium</taxon>
    </lineage>
</organism>
<protein>
    <recommendedName>
        <fullName evidence="3">GNAT family N-acetyltransferase</fullName>
    </recommendedName>
</protein>
<reference evidence="1 2" key="1">
    <citation type="submission" date="2020-08" db="EMBL/GenBank/DDBJ databases">
        <title>Genomic Encyclopedia of Type Strains, Phase IV (KMG-IV): sequencing the most valuable type-strain genomes for metagenomic binning, comparative biology and taxonomic classification.</title>
        <authorList>
            <person name="Goeker M."/>
        </authorList>
    </citation>
    <scope>NUCLEOTIDE SEQUENCE [LARGE SCALE GENOMIC DNA]</scope>
    <source>
        <strain evidence="1 2">DSM 29514</strain>
    </source>
</reference>
<comment type="caution">
    <text evidence="1">The sequence shown here is derived from an EMBL/GenBank/DDBJ whole genome shotgun (WGS) entry which is preliminary data.</text>
</comment>
<dbReference type="Proteomes" id="UP000519897">
    <property type="component" value="Unassembled WGS sequence"/>
</dbReference>
<dbReference type="AlphaFoldDB" id="A0A7W6PP95"/>
<dbReference type="EMBL" id="JACIEC010000001">
    <property type="protein sequence ID" value="MBB4142840.1"/>
    <property type="molecule type" value="Genomic_DNA"/>
</dbReference>
<keyword evidence="2" id="KW-1185">Reference proteome</keyword>
<name>A0A7W6PP95_9HYPH</name>
<evidence type="ECO:0000313" key="2">
    <source>
        <dbReference type="Proteomes" id="UP000519897"/>
    </source>
</evidence>
<sequence>MKLRPIDPSQASAAAALLSAGFPSLSHSEWAETVQKLLNYAAGRSDGVIGQIAELKGQDIGICLMIPSAPEASDGKVRKRINVAAFYLAPGHEWRTTLFMRRLLTETDVEYTDLTASASMRDINRRIGFVDHSEGMIIVATPMVSMQPAASGIRLLSLKEAEAEAVALSDNDWQVLHDHQALGCAAFVVVAEQGRAHPLILAPSSRKGIPGMRVLLARDRALLRSVLGPLGRSMVLGGKTYIEFDGAEADMPAGALFRPSAAPVQSTRHEAGTAIDHTYSEFAFIPPTRLRAAVRIYEHRIRTEAHSLSLQATSAAISHPATGFALKVAEISGL</sequence>
<dbReference type="RefSeq" id="WP_165136836.1">
    <property type="nucleotide sequence ID" value="NZ_CP049250.1"/>
</dbReference>
<proteinExistence type="predicted"/>
<gene>
    <name evidence="1" type="ORF">GGQ72_001339</name>
</gene>
<evidence type="ECO:0000313" key="1">
    <source>
        <dbReference type="EMBL" id="MBB4142840.1"/>
    </source>
</evidence>
<evidence type="ECO:0008006" key="3">
    <source>
        <dbReference type="Google" id="ProtNLM"/>
    </source>
</evidence>
<accession>A0A7W6PP95</accession>